<evidence type="ECO:0000256" key="1">
    <source>
        <dbReference type="SAM" id="MobiDB-lite"/>
    </source>
</evidence>
<comment type="caution">
    <text evidence="2">The sequence shown here is derived from an EMBL/GenBank/DDBJ whole genome shotgun (WGS) entry which is preliminary data.</text>
</comment>
<dbReference type="Proteomes" id="UP000824540">
    <property type="component" value="Unassembled WGS sequence"/>
</dbReference>
<proteinExistence type="predicted"/>
<gene>
    <name evidence="2" type="ORF">JZ751_008925</name>
</gene>
<dbReference type="EMBL" id="JAFBMS010000017">
    <property type="protein sequence ID" value="KAG9345780.1"/>
    <property type="molecule type" value="Genomic_DNA"/>
</dbReference>
<protein>
    <submittedName>
        <fullName evidence="2">Uncharacterized protein</fullName>
    </submittedName>
</protein>
<feature type="region of interest" description="Disordered" evidence="1">
    <location>
        <begin position="204"/>
        <end position="238"/>
    </location>
</feature>
<evidence type="ECO:0000313" key="2">
    <source>
        <dbReference type="EMBL" id="KAG9345780.1"/>
    </source>
</evidence>
<dbReference type="AlphaFoldDB" id="A0A8T2P227"/>
<evidence type="ECO:0000313" key="3">
    <source>
        <dbReference type="Proteomes" id="UP000824540"/>
    </source>
</evidence>
<name>A0A8T2P227_9TELE</name>
<reference evidence="2" key="1">
    <citation type="thesis" date="2021" institute="BYU ScholarsArchive" country="Provo, UT, USA">
        <title>Applications of and Algorithms for Genome Assembly and Genomic Analyses with an Emphasis on Marine Teleosts.</title>
        <authorList>
            <person name="Pickett B.D."/>
        </authorList>
    </citation>
    <scope>NUCLEOTIDE SEQUENCE</scope>
    <source>
        <strain evidence="2">HI-2016</strain>
    </source>
</reference>
<organism evidence="2 3">
    <name type="scientific">Albula glossodonta</name>
    <name type="common">roundjaw bonefish</name>
    <dbReference type="NCBI Taxonomy" id="121402"/>
    <lineage>
        <taxon>Eukaryota</taxon>
        <taxon>Metazoa</taxon>
        <taxon>Chordata</taxon>
        <taxon>Craniata</taxon>
        <taxon>Vertebrata</taxon>
        <taxon>Euteleostomi</taxon>
        <taxon>Actinopterygii</taxon>
        <taxon>Neopterygii</taxon>
        <taxon>Teleostei</taxon>
        <taxon>Albuliformes</taxon>
        <taxon>Albulidae</taxon>
        <taxon>Albula</taxon>
    </lineage>
</organism>
<keyword evidence="3" id="KW-1185">Reference proteome</keyword>
<sequence>MGSVGETHTYLNCERTLHSVSSKGLNLDPSLFIHDTVHCSISPSRSLTLMLPRTAGWAVSETERQTEGERLRQFRERERERGEGRIEWRRQKGNEHRAAGELAVSCSCCKIWISLKGLSSNELERERERERVRKRAIDSCYQTCVGLKTPPPVPLAVSVFCDPPHLSQHSHQTPSPISEATPVPPALRQGAMDGLRLPPVIEEMADPTDPVDKQGGFRQSDPDGGEEVSEGERERERERDTYTFLQMHHSVLFSVLRLQLPCITELLSSF</sequence>
<accession>A0A8T2P227</accession>